<keyword evidence="3" id="KW-0274">FAD</keyword>
<dbReference type="PANTHER" id="PTHR15944:SF0">
    <property type="entry name" value="PRENYLCYSTEINE LYASE DOMAIN-CONTAINING PROTEIN"/>
    <property type="match status" value="1"/>
</dbReference>
<keyword evidence="8" id="KW-1185">Reference proteome</keyword>
<dbReference type="SUPFAM" id="SSF51971">
    <property type="entry name" value="Nucleotide-binding domain"/>
    <property type="match status" value="1"/>
</dbReference>
<organism evidence="7 8">
    <name type="scientific">Glarea lozoyensis (strain ATCC 74030 / MF5533)</name>
    <dbReference type="NCBI Taxonomy" id="1104152"/>
    <lineage>
        <taxon>Eukaryota</taxon>
        <taxon>Fungi</taxon>
        <taxon>Dikarya</taxon>
        <taxon>Ascomycota</taxon>
        <taxon>Pezizomycotina</taxon>
        <taxon>Leotiomycetes</taxon>
        <taxon>Helotiales</taxon>
        <taxon>Helotiaceae</taxon>
        <taxon>Glarea</taxon>
    </lineage>
</organism>
<accession>H0EI91</accession>
<comment type="caution">
    <text evidence="7">The sequence shown here is derived from an EMBL/GenBank/DDBJ whole genome shotgun (WGS) entry which is preliminary data.</text>
</comment>
<proteinExistence type="predicted"/>
<protein>
    <submittedName>
        <fullName evidence="7">Putative Farnesylcysteine lyase</fullName>
    </submittedName>
</protein>
<name>H0EI91_GLAL7</name>
<comment type="cofactor">
    <cofactor evidence="1">
        <name>FAD</name>
        <dbReference type="ChEBI" id="CHEBI:57692"/>
    </cofactor>
</comment>
<evidence type="ECO:0000259" key="6">
    <source>
        <dbReference type="Pfam" id="PF07156"/>
    </source>
</evidence>
<evidence type="ECO:0000313" key="8">
    <source>
        <dbReference type="Proteomes" id="UP000005446"/>
    </source>
</evidence>
<dbReference type="InParanoid" id="H0EI91"/>
<dbReference type="HOGENOM" id="CLU_021176_0_0_1"/>
<evidence type="ECO:0000256" key="2">
    <source>
        <dbReference type="ARBA" id="ARBA00022630"/>
    </source>
</evidence>
<evidence type="ECO:0000256" key="5">
    <source>
        <dbReference type="ARBA" id="ARBA00023180"/>
    </source>
</evidence>
<keyword evidence="4" id="KW-0560">Oxidoreductase</keyword>
<evidence type="ECO:0000313" key="7">
    <source>
        <dbReference type="EMBL" id="EHL01612.1"/>
    </source>
</evidence>
<dbReference type="GO" id="GO:0030328">
    <property type="term" value="P:prenylcysteine catabolic process"/>
    <property type="evidence" value="ECO:0007669"/>
    <property type="project" value="InterPro"/>
</dbReference>
<feature type="domain" description="Prenylcysteine lyase" evidence="6">
    <location>
        <begin position="75"/>
        <end position="261"/>
    </location>
</feature>
<dbReference type="GO" id="GO:0016829">
    <property type="term" value="F:lyase activity"/>
    <property type="evidence" value="ECO:0007669"/>
    <property type="project" value="UniProtKB-KW"/>
</dbReference>
<dbReference type="GO" id="GO:0030327">
    <property type="term" value="P:prenylated protein catabolic process"/>
    <property type="evidence" value="ECO:0007669"/>
    <property type="project" value="TreeGrafter"/>
</dbReference>
<dbReference type="AlphaFoldDB" id="H0EI91"/>
<keyword evidence="2" id="KW-0285">Flavoprotein</keyword>
<dbReference type="GO" id="GO:0001735">
    <property type="term" value="F:prenylcysteine oxidase activity"/>
    <property type="evidence" value="ECO:0007669"/>
    <property type="project" value="InterPro"/>
</dbReference>
<reference evidence="7 8" key="1">
    <citation type="journal article" date="2012" name="Eukaryot. Cell">
        <title>Genome sequence of the fungus Glarea lozoyensis: the first genome sequence of a species from the Helotiaceae family.</title>
        <authorList>
            <person name="Youssar L."/>
            <person name="Gruening B.A."/>
            <person name="Erxleben A."/>
            <person name="Guenther S."/>
            <person name="Huettel W."/>
        </authorList>
    </citation>
    <scope>NUCLEOTIDE SEQUENCE [LARGE SCALE GENOMIC DNA]</scope>
    <source>
        <strain evidence="8">ATCC 74030 / MF5533</strain>
    </source>
</reference>
<sequence>MKDSGWQWWDNTKLLWKYGMAPIKTVRLMKVVVGKFKQLYTAPFFPFRSLSDRAEDLDLLPATGVTGEQYLEKNGNLGVIHGLETMVCMAIEGAMSVRGGNWQIFDGMLKSSNATINLNTTVDAISKVNGASASTTKHYDTVILAAPFQYSGINVEEGVLRKTPDKIPYVTLHVTLFASNRTFSPKFFGLGPDADVPTTIITTLPPGEVPARPEDGVGKAGFFSMSTLRSVINPVTLQTENLYKVFSPAPVTPEFLAKVFDAESK</sequence>
<dbReference type="Proteomes" id="UP000005446">
    <property type="component" value="Unassembled WGS sequence"/>
</dbReference>
<dbReference type="PANTHER" id="PTHR15944">
    <property type="entry name" value="FARNESYLCYSTEINE LYASE"/>
    <property type="match status" value="1"/>
</dbReference>
<dbReference type="InterPro" id="IPR010795">
    <property type="entry name" value="Prenylcys_lyase"/>
</dbReference>
<keyword evidence="7" id="KW-0456">Lyase</keyword>
<dbReference type="EMBL" id="AGUE01000047">
    <property type="protein sequence ID" value="EHL01612.1"/>
    <property type="molecule type" value="Genomic_DNA"/>
</dbReference>
<gene>
    <name evidence="7" type="ORF">M7I_2243</name>
</gene>
<evidence type="ECO:0000256" key="1">
    <source>
        <dbReference type="ARBA" id="ARBA00001974"/>
    </source>
</evidence>
<evidence type="ECO:0000256" key="4">
    <source>
        <dbReference type="ARBA" id="ARBA00023002"/>
    </source>
</evidence>
<dbReference type="Pfam" id="PF07156">
    <property type="entry name" value="Prenylcys_lyase"/>
    <property type="match status" value="1"/>
</dbReference>
<evidence type="ECO:0000256" key="3">
    <source>
        <dbReference type="ARBA" id="ARBA00022827"/>
    </source>
</evidence>
<dbReference type="OrthoDB" id="437369at2759"/>
<keyword evidence="5" id="KW-0325">Glycoprotein</keyword>
<dbReference type="InterPro" id="IPR017046">
    <property type="entry name" value="Prenylcysteine_Oxase1"/>
</dbReference>